<dbReference type="Pfam" id="PF00877">
    <property type="entry name" value="NLPC_P60"/>
    <property type="match status" value="1"/>
</dbReference>
<dbReference type="SUPFAM" id="SSF54001">
    <property type="entry name" value="Cysteine proteinases"/>
    <property type="match status" value="1"/>
</dbReference>
<keyword evidence="10" id="KW-1185">Reference proteome</keyword>
<evidence type="ECO:0000259" key="8">
    <source>
        <dbReference type="PROSITE" id="PS51935"/>
    </source>
</evidence>
<feature type="chain" id="PRO_5047543720" evidence="6">
    <location>
        <begin position="23"/>
        <end position="390"/>
    </location>
</feature>
<feature type="compositionally biased region" description="Low complexity" evidence="5">
    <location>
        <begin position="219"/>
        <end position="239"/>
    </location>
</feature>
<dbReference type="RefSeq" id="WP_166274877.1">
    <property type="nucleotide sequence ID" value="NZ_JAAFGS010000004.1"/>
</dbReference>
<evidence type="ECO:0000256" key="2">
    <source>
        <dbReference type="ARBA" id="ARBA00022670"/>
    </source>
</evidence>
<dbReference type="InterPro" id="IPR038765">
    <property type="entry name" value="Papain-like_cys_pep_sf"/>
</dbReference>
<dbReference type="PROSITE" id="PS51935">
    <property type="entry name" value="NLPC_P60"/>
    <property type="match status" value="1"/>
</dbReference>
<accession>A0ABX0F9U2</accession>
<feature type="region of interest" description="Disordered" evidence="5">
    <location>
        <begin position="219"/>
        <end position="258"/>
    </location>
</feature>
<dbReference type="SMART" id="SM00287">
    <property type="entry name" value="SH3b"/>
    <property type="match status" value="2"/>
</dbReference>
<keyword evidence="2" id="KW-0645">Protease</keyword>
<feature type="domain" description="SH3b" evidence="7">
    <location>
        <begin position="23"/>
        <end position="87"/>
    </location>
</feature>
<dbReference type="Pfam" id="PF08239">
    <property type="entry name" value="SH3_3"/>
    <property type="match status" value="2"/>
</dbReference>
<dbReference type="Gene3D" id="2.30.30.40">
    <property type="entry name" value="SH3 Domains"/>
    <property type="match status" value="2"/>
</dbReference>
<dbReference type="PANTHER" id="PTHR47053:SF1">
    <property type="entry name" value="MUREIN DD-ENDOPEPTIDASE MEPH-RELATED"/>
    <property type="match status" value="1"/>
</dbReference>
<keyword evidence="3" id="KW-0378">Hydrolase</keyword>
<organism evidence="9 10">
    <name type="scientific">Saccharibacillus alkalitolerans</name>
    <dbReference type="NCBI Taxonomy" id="2705290"/>
    <lineage>
        <taxon>Bacteria</taxon>
        <taxon>Bacillati</taxon>
        <taxon>Bacillota</taxon>
        <taxon>Bacilli</taxon>
        <taxon>Bacillales</taxon>
        <taxon>Paenibacillaceae</taxon>
        <taxon>Saccharibacillus</taxon>
    </lineage>
</organism>
<evidence type="ECO:0000256" key="6">
    <source>
        <dbReference type="SAM" id="SignalP"/>
    </source>
</evidence>
<evidence type="ECO:0000259" key="7">
    <source>
        <dbReference type="PROSITE" id="PS51781"/>
    </source>
</evidence>
<feature type="domain" description="SH3b" evidence="7">
    <location>
        <begin position="150"/>
        <end position="213"/>
    </location>
</feature>
<reference evidence="9 10" key="1">
    <citation type="submission" date="2020-01" db="EMBL/GenBank/DDBJ databases">
        <title>Polyphasic characterisation and genomic insights into a novel alkali tolerant bacterium VR-M41.</title>
        <authorList>
            <person name="Vemuluri V.R."/>
        </authorList>
    </citation>
    <scope>NUCLEOTIDE SEQUENCE [LARGE SCALE GENOMIC DNA]</scope>
    <source>
        <strain evidence="9 10">VR-M41</strain>
    </source>
</reference>
<dbReference type="InterPro" id="IPR051202">
    <property type="entry name" value="Peptidase_C40"/>
</dbReference>
<keyword evidence="6" id="KW-0732">Signal</keyword>
<gene>
    <name evidence="9" type="ORF">GYN08_13020</name>
</gene>
<dbReference type="EMBL" id="JAAFGS010000004">
    <property type="protein sequence ID" value="NGZ76244.1"/>
    <property type="molecule type" value="Genomic_DNA"/>
</dbReference>
<feature type="signal peptide" evidence="6">
    <location>
        <begin position="1"/>
        <end position="22"/>
    </location>
</feature>
<dbReference type="SUPFAM" id="SSF50044">
    <property type="entry name" value="SH3-domain"/>
    <property type="match status" value="1"/>
</dbReference>
<dbReference type="Proteomes" id="UP000800303">
    <property type="component" value="Unassembled WGS sequence"/>
</dbReference>
<evidence type="ECO:0000313" key="9">
    <source>
        <dbReference type="EMBL" id="NGZ76244.1"/>
    </source>
</evidence>
<feature type="compositionally biased region" description="Low complexity" evidence="5">
    <location>
        <begin position="92"/>
        <end position="115"/>
    </location>
</feature>
<feature type="domain" description="NlpC/P60" evidence="8">
    <location>
        <begin position="264"/>
        <end position="389"/>
    </location>
</feature>
<evidence type="ECO:0000313" key="10">
    <source>
        <dbReference type="Proteomes" id="UP000800303"/>
    </source>
</evidence>
<keyword evidence="4" id="KW-0788">Thiol protease</keyword>
<evidence type="ECO:0000256" key="5">
    <source>
        <dbReference type="SAM" id="MobiDB-lite"/>
    </source>
</evidence>
<dbReference type="PROSITE" id="PS51781">
    <property type="entry name" value="SH3B"/>
    <property type="match status" value="2"/>
</dbReference>
<evidence type="ECO:0000256" key="4">
    <source>
        <dbReference type="ARBA" id="ARBA00022807"/>
    </source>
</evidence>
<dbReference type="InterPro" id="IPR003646">
    <property type="entry name" value="SH3-like_bac-type"/>
</dbReference>
<protein>
    <submittedName>
        <fullName evidence="9">SH3 domain-containing protein</fullName>
    </submittedName>
</protein>
<comment type="similarity">
    <text evidence="1">Belongs to the peptidase C40 family.</text>
</comment>
<feature type="region of interest" description="Disordered" evidence="5">
    <location>
        <begin position="91"/>
        <end position="115"/>
    </location>
</feature>
<name>A0ABX0F9U2_9BACL</name>
<dbReference type="InterPro" id="IPR000064">
    <property type="entry name" value="NLP_P60_dom"/>
</dbReference>
<proteinExistence type="inferred from homology"/>
<dbReference type="InterPro" id="IPR036028">
    <property type="entry name" value="SH3-like_dom_sf"/>
</dbReference>
<evidence type="ECO:0000256" key="1">
    <source>
        <dbReference type="ARBA" id="ARBA00007074"/>
    </source>
</evidence>
<comment type="caution">
    <text evidence="9">The sequence shown here is derived from an EMBL/GenBank/DDBJ whole genome shotgun (WGS) entry which is preliminary data.</text>
</comment>
<dbReference type="Gene3D" id="3.90.1720.10">
    <property type="entry name" value="endopeptidase domain like (from Nostoc punctiforme)"/>
    <property type="match status" value="1"/>
</dbReference>
<sequence>MNRKLFSLVAASSLLVTVPAVAQASPGKVDRPVNLRSAPSASEGSVYRTLQPGTKLEVVTELNNYWLKVQIGEKTGYVSSSYVTYTKESSPSVKAASSGGKTSSGTNKASKASSTSSVKQAAASSAPSAVKTLIEPPAPAAAPAPAASAAGSGVVTKNVNFRTAPVTGSDVLRVLSAGETFTAVELANSAWLKITDASGVTGYVSTGYVSYALPDGGSSSSSQIPSSSAPLPAADIPAVPSLPPVPSEPSAPSPGFPIGTVISPDTADRVINNALSLQGITRYGFGKNEAPVLFDCSSFTRYVFGLEGISLPLGTAYQKDIGIPVEKGEWQKGDLLFFWSSVPGLIGHVGIYDGEGHLVHNSASKDGVAVADLDLKYWQDHYVSARRVLQ</sequence>
<evidence type="ECO:0000256" key="3">
    <source>
        <dbReference type="ARBA" id="ARBA00022801"/>
    </source>
</evidence>
<feature type="compositionally biased region" description="Pro residues" evidence="5">
    <location>
        <begin position="240"/>
        <end position="255"/>
    </location>
</feature>
<dbReference type="PANTHER" id="PTHR47053">
    <property type="entry name" value="MUREIN DD-ENDOPEPTIDASE MEPH-RELATED"/>
    <property type="match status" value="1"/>
</dbReference>